<sequence length="363" mass="40029">MARRPPSLLRLLLLLLFLLFLPPLLQSRGCSPCFWFATPDTVQCRFVVLQEPPAELPSAVRNLTVVGANLTVLSRAAFAGGWEPRGWARRPLLHLTLLALLRSGIETLEEAAFAGLPSLAALDLSHNPLRRVSPGAFLFCARLHRLGLNGALTDGRTAEEVLGSALANLSLARLELAGNGLRALPAGWALPASLQELDARNNSLRAPRPDGLAAPLLRLQLAGNPLTCDCPALRPLLLWLGNATWRAPDRRELRCADPPQLRDALVLRLRPRQLQCLEEGAAWELLEPVGGPEPKELETVSYVFLGIVLALIGLVFLMVLYLNRRGIKRWLNNLREACRDQMEGYQYRYEQDSDPRRASPGGL</sequence>
<evidence type="ECO:0000256" key="2">
    <source>
        <dbReference type="ARBA" id="ARBA00022729"/>
    </source>
</evidence>
<dbReference type="InterPro" id="IPR032675">
    <property type="entry name" value="LRR_dom_sf"/>
</dbReference>
<dbReference type="InterPro" id="IPR052286">
    <property type="entry name" value="Wnt_signaling_inhibitor"/>
</dbReference>
<evidence type="ECO:0000313" key="7">
    <source>
        <dbReference type="RefSeq" id="XP_026548613.1"/>
    </source>
</evidence>
<keyword evidence="1" id="KW-0433">Leucine-rich repeat</keyword>
<keyword evidence="4" id="KW-1133">Transmembrane helix</keyword>
<dbReference type="InterPro" id="IPR001611">
    <property type="entry name" value="Leu-rich_rpt"/>
</dbReference>
<dbReference type="GO" id="GO:0005886">
    <property type="term" value="C:plasma membrane"/>
    <property type="evidence" value="ECO:0007669"/>
    <property type="project" value="TreeGrafter"/>
</dbReference>
<feature type="chain" id="PRO_5026874574" evidence="5">
    <location>
        <begin position="28"/>
        <end position="363"/>
    </location>
</feature>
<feature type="transmembrane region" description="Helical" evidence="4">
    <location>
        <begin position="302"/>
        <end position="322"/>
    </location>
</feature>
<proteinExistence type="predicted"/>
<dbReference type="SMART" id="SM00369">
    <property type="entry name" value="LRR_TYP"/>
    <property type="match status" value="3"/>
</dbReference>
<dbReference type="AlphaFoldDB" id="A0A6J1W708"/>
<feature type="signal peptide" evidence="5">
    <location>
        <begin position="1"/>
        <end position="27"/>
    </location>
</feature>
<dbReference type="Pfam" id="PF13855">
    <property type="entry name" value="LRR_8"/>
    <property type="match status" value="1"/>
</dbReference>
<organism evidence="6 7">
    <name type="scientific">Notechis scutatus</name>
    <name type="common">mainland tiger snake</name>
    <dbReference type="NCBI Taxonomy" id="8663"/>
    <lineage>
        <taxon>Eukaryota</taxon>
        <taxon>Metazoa</taxon>
        <taxon>Chordata</taxon>
        <taxon>Craniata</taxon>
        <taxon>Vertebrata</taxon>
        <taxon>Euteleostomi</taxon>
        <taxon>Lepidosauria</taxon>
        <taxon>Squamata</taxon>
        <taxon>Bifurcata</taxon>
        <taxon>Unidentata</taxon>
        <taxon>Episquamata</taxon>
        <taxon>Toxicofera</taxon>
        <taxon>Serpentes</taxon>
        <taxon>Colubroidea</taxon>
        <taxon>Elapidae</taxon>
        <taxon>Hydrophiinae</taxon>
        <taxon>Notechis</taxon>
    </lineage>
</organism>
<dbReference type="PANTHER" id="PTHR24364">
    <property type="entry name" value="LP06937P"/>
    <property type="match status" value="1"/>
</dbReference>
<keyword evidence="4" id="KW-0472">Membrane</keyword>
<dbReference type="Gene3D" id="3.80.10.10">
    <property type="entry name" value="Ribonuclease Inhibitor"/>
    <property type="match status" value="2"/>
</dbReference>
<dbReference type="PROSITE" id="PS51450">
    <property type="entry name" value="LRR"/>
    <property type="match status" value="1"/>
</dbReference>
<keyword evidence="3" id="KW-0677">Repeat</keyword>
<keyword evidence="2 5" id="KW-0732">Signal</keyword>
<dbReference type="GeneID" id="113430381"/>
<dbReference type="GO" id="GO:0090090">
    <property type="term" value="P:negative regulation of canonical Wnt signaling pathway"/>
    <property type="evidence" value="ECO:0007669"/>
    <property type="project" value="TreeGrafter"/>
</dbReference>
<reference evidence="7" key="1">
    <citation type="submission" date="2025-08" db="UniProtKB">
        <authorList>
            <consortium name="RefSeq"/>
        </authorList>
    </citation>
    <scope>IDENTIFICATION</scope>
</reference>
<accession>A0A6J1W708</accession>
<gene>
    <name evidence="7" type="primary">LOC113430381</name>
</gene>
<evidence type="ECO:0000313" key="6">
    <source>
        <dbReference type="Proteomes" id="UP000504612"/>
    </source>
</evidence>
<dbReference type="SUPFAM" id="SSF52058">
    <property type="entry name" value="L domain-like"/>
    <property type="match status" value="1"/>
</dbReference>
<evidence type="ECO:0000256" key="3">
    <source>
        <dbReference type="ARBA" id="ARBA00022737"/>
    </source>
</evidence>
<keyword evidence="6" id="KW-1185">Reference proteome</keyword>
<dbReference type="PANTHER" id="PTHR24364:SF16">
    <property type="entry name" value="TROPHOBLAST GLYCOPROTEIN-LIKE"/>
    <property type="match status" value="1"/>
</dbReference>
<dbReference type="Proteomes" id="UP000504612">
    <property type="component" value="Unplaced"/>
</dbReference>
<name>A0A6J1W708_9SAUR</name>
<evidence type="ECO:0000256" key="5">
    <source>
        <dbReference type="SAM" id="SignalP"/>
    </source>
</evidence>
<evidence type="ECO:0000256" key="4">
    <source>
        <dbReference type="SAM" id="Phobius"/>
    </source>
</evidence>
<protein>
    <submittedName>
        <fullName evidence="7">Trophoblast glycoprotein-like</fullName>
    </submittedName>
</protein>
<dbReference type="InterPro" id="IPR003591">
    <property type="entry name" value="Leu-rich_rpt_typical-subtyp"/>
</dbReference>
<evidence type="ECO:0000256" key="1">
    <source>
        <dbReference type="ARBA" id="ARBA00022614"/>
    </source>
</evidence>
<keyword evidence="4" id="KW-0812">Transmembrane</keyword>
<dbReference type="KEGG" id="nss:113430381"/>
<dbReference type="RefSeq" id="XP_026548613.1">
    <property type="nucleotide sequence ID" value="XM_026692828.1"/>
</dbReference>